<dbReference type="OrthoDB" id="6199155at2"/>
<organism evidence="3">
    <name type="scientific">Aliivibrio wodanis</name>
    <dbReference type="NCBI Taxonomy" id="80852"/>
    <lineage>
        <taxon>Bacteria</taxon>
        <taxon>Pseudomonadati</taxon>
        <taxon>Pseudomonadota</taxon>
        <taxon>Gammaproteobacteria</taxon>
        <taxon>Vibrionales</taxon>
        <taxon>Vibrionaceae</taxon>
        <taxon>Aliivibrio</taxon>
    </lineage>
</organism>
<feature type="transmembrane region" description="Helical" evidence="1">
    <location>
        <begin position="116"/>
        <end position="134"/>
    </location>
</feature>
<evidence type="ECO:0000256" key="1">
    <source>
        <dbReference type="SAM" id="Phobius"/>
    </source>
</evidence>
<name>A0A5Q4ZU81_9GAMM</name>
<dbReference type="Pfam" id="PF01478">
    <property type="entry name" value="Peptidase_A24"/>
    <property type="match status" value="1"/>
</dbReference>
<evidence type="ECO:0000259" key="2">
    <source>
        <dbReference type="Pfam" id="PF01478"/>
    </source>
</evidence>
<dbReference type="InterPro" id="IPR000045">
    <property type="entry name" value="Prepilin_IV_endopep_pep"/>
</dbReference>
<sequence>MATISIFIMYIDVKKRTIPNNTIVLILTLCFIKMCFLGDLSILPYSFVILIIGFFLHIFNILAAGDTKLLFAFSLAISPEFLPLSLFIITALGGVLALVYYLYGLCTDLEKVKKRGVPYGVPICLGSLFGIAASF</sequence>
<dbReference type="GO" id="GO:0016020">
    <property type="term" value="C:membrane"/>
    <property type="evidence" value="ECO:0007669"/>
    <property type="project" value="InterPro"/>
</dbReference>
<dbReference type="AlphaFoldDB" id="A0A5Q4ZU81"/>
<dbReference type="EMBL" id="LR721751">
    <property type="protein sequence ID" value="VVV05862.1"/>
    <property type="molecule type" value="Genomic_DNA"/>
</dbReference>
<evidence type="ECO:0000313" key="3">
    <source>
        <dbReference type="EMBL" id="VVV05862.1"/>
    </source>
</evidence>
<protein>
    <recommendedName>
        <fullName evidence="2">Prepilin type IV endopeptidase peptidase domain-containing protein</fullName>
    </recommendedName>
</protein>
<keyword evidence="1" id="KW-0472">Membrane</keyword>
<keyword evidence="1" id="KW-1133">Transmembrane helix</keyword>
<feature type="transmembrane region" description="Helical" evidence="1">
    <location>
        <begin position="43"/>
        <end position="64"/>
    </location>
</feature>
<gene>
    <name evidence="3" type="ORF">AW0309160_03345</name>
</gene>
<dbReference type="GO" id="GO:0004190">
    <property type="term" value="F:aspartic-type endopeptidase activity"/>
    <property type="evidence" value="ECO:0007669"/>
    <property type="project" value="InterPro"/>
</dbReference>
<proteinExistence type="predicted"/>
<accession>A0A5Q4ZU81</accession>
<feature type="transmembrane region" description="Helical" evidence="1">
    <location>
        <begin position="84"/>
        <end position="104"/>
    </location>
</feature>
<dbReference type="Gene3D" id="1.20.120.1220">
    <property type="match status" value="1"/>
</dbReference>
<reference evidence="3" key="1">
    <citation type="submission" date="2019-09" db="EMBL/GenBank/DDBJ databases">
        <authorList>
            <person name="Hjerde E."/>
        </authorList>
    </citation>
    <scope>NUCLEOTIDE SEQUENCE</scope>
    <source>
        <strain evidence="3">06/09/160</strain>
    </source>
</reference>
<feature type="domain" description="Prepilin type IV endopeptidase peptidase" evidence="2">
    <location>
        <begin position="3"/>
        <end position="98"/>
    </location>
</feature>
<keyword evidence="1" id="KW-0812">Transmembrane</keyword>